<dbReference type="InterPro" id="IPR021924">
    <property type="entry name" value="DUF3537"/>
</dbReference>
<evidence type="ECO:0000313" key="2">
    <source>
        <dbReference type="EMBL" id="KAK9983939.1"/>
    </source>
</evidence>
<dbReference type="Proteomes" id="UP001459277">
    <property type="component" value="Unassembled WGS sequence"/>
</dbReference>
<feature type="transmembrane region" description="Helical" evidence="1">
    <location>
        <begin position="275"/>
        <end position="298"/>
    </location>
</feature>
<dbReference type="AlphaFoldDB" id="A0AAW2BG17"/>
<name>A0AAW2BG17_9ROSI</name>
<evidence type="ECO:0008006" key="4">
    <source>
        <dbReference type="Google" id="ProtNLM"/>
    </source>
</evidence>
<dbReference type="EMBL" id="JAZDWU010000012">
    <property type="protein sequence ID" value="KAK9983939.1"/>
    <property type="molecule type" value="Genomic_DNA"/>
</dbReference>
<comment type="caution">
    <text evidence="2">The sequence shown here is derived from an EMBL/GenBank/DDBJ whole genome shotgun (WGS) entry which is preliminary data.</text>
</comment>
<keyword evidence="1" id="KW-0812">Transmembrane</keyword>
<feature type="transmembrane region" description="Helical" evidence="1">
    <location>
        <begin position="427"/>
        <end position="448"/>
    </location>
</feature>
<feature type="transmembrane region" description="Helical" evidence="1">
    <location>
        <begin position="318"/>
        <end position="337"/>
    </location>
</feature>
<evidence type="ECO:0000313" key="3">
    <source>
        <dbReference type="Proteomes" id="UP001459277"/>
    </source>
</evidence>
<organism evidence="2 3">
    <name type="scientific">Lithocarpus litseifolius</name>
    <dbReference type="NCBI Taxonomy" id="425828"/>
    <lineage>
        <taxon>Eukaryota</taxon>
        <taxon>Viridiplantae</taxon>
        <taxon>Streptophyta</taxon>
        <taxon>Embryophyta</taxon>
        <taxon>Tracheophyta</taxon>
        <taxon>Spermatophyta</taxon>
        <taxon>Magnoliopsida</taxon>
        <taxon>eudicotyledons</taxon>
        <taxon>Gunneridae</taxon>
        <taxon>Pentapetalae</taxon>
        <taxon>rosids</taxon>
        <taxon>fabids</taxon>
        <taxon>Fagales</taxon>
        <taxon>Fagaceae</taxon>
        <taxon>Lithocarpus</taxon>
    </lineage>
</organism>
<keyword evidence="1" id="KW-0472">Membrane</keyword>
<dbReference type="PANTHER" id="PTHR31963:SF4">
    <property type="entry name" value="GUSTATORY RECEPTOR"/>
    <property type="match status" value="1"/>
</dbReference>
<dbReference type="Pfam" id="PF12056">
    <property type="entry name" value="DUF3537"/>
    <property type="match status" value="1"/>
</dbReference>
<sequence>MNYTTTTTSPDTHIDINFTSGCHADEPNQSNTTVPFLIQPSNAASKPLIFNQLRRFRICLMWCALDHSSCFGKFISYFIFIFFTILVPLIACFSARVPASAEIDDPISFNLLVQFPESGLAIIAFFTLSRFFSRYGLRQLLFLEGLKDDSSYVQRGYTRELDKAFRFLAFILLPSFFVELAHKIVFFNTVKISLPYVSSGVALNAIVFVFVLASWVYRTGVFLLVCVLFRLTCELQILRFERLRKMLEGCDSDCSAIFKEHGRIREQLWLTSHRYRFFIIACMVTITVSQLGALLLALESDSQKTFFNSGDLVVSYSYLNTYRVCSAVQLSGFLLCLSGAARITHRAQGIVSVATRWHMIVTCASSGSPQCHMPEVDDTPVSTQDTDSESSDIFVTCAHDIALRAVTYLQHNHGGVTLYGFALDRGLLHTLFAFEFSLVLWILSKVIVLS</sequence>
<feature type="transmembrane region" description="Helical" evidence="1">
    <location>
        <begin position="164"/>
        <end position="182"/>
    </location>
</feature>
<keyword evidence="3" id="KW-1185">Reference proteome</keyword>
<accession>A0AAW2BG17</accession>
<protein>
    <recommendedName>
        <fullName evidence="4">Gustatory receptor</fullName>
    </recommendedName>
</protein>
<feature type="transmembrane region" description="Helical" evidence="1">
    <location>
        <begin position="74"/>
        <end position="95"/>
    </location>
</feature>
<proteinExistence type="predicted"/>
<gene>
    <name evidence="2" type="ORF">SO802_033464</name>
</gene>
<dbReference type="PANTHER" id="PTHR31963">
    <property type="entry name" value="RAS GUANINE NUCLEOTIDE EXCHANGE FACTOR K"/>
    <property type="match status" value="1"/>
</dbReference>
<keyword evidence="1" id="KW-1133">Transmembrane helix</keyword>
<feature type="transmembrane region" description="Helical" evidence="1">
    <location>
        <begin position="107"/>
        <end position="128"/>
    </location>
</feature>
<reference evidence="2 3" key="1">
    <citation type="submission" date="2024-01" db="EMBL/GenBank/DDBJ databases">
        <title>A telomere-to-telomere, gap-free genome of sweet tea (Lithocarpus litseifolius).</title>
        <authorList>
            <person name="Zhou J."/>
        </authorList>
    </citation>
    <scope>NUCLEOTIDE SEQUENCE [LARGE SCALE GENOMIC DNA]</scope>
    <source>
        <strain evidence="2">Zhou-2022a</strain>
        <tissue evidence="2">Leaf</tissue>
    </source>
</reference>
<evidence type="ECO:0000256" key="1">
    <source>
        <dbReference type="SAM" id="Phobius"/>
    </source>
</evidence>